<feature type="region of interest" description="Disordered" evidence="1">
    <location>
        <begin position="110"/>
        <end position="148"/>
    </location>
</feature>
<protein>
    <submittedName>
        <fullName evidence="3">Uncharacterized protein</fullName>
    </submittedName>
</protein>
<dbReference type="EMBL" id="AP026830">
    <property type="protein sequence ID" value="BDR92033.1"/>
    <property type="molecule type" value="Genomic_DNA"/>
</dbReference>
<dbReference type="RefSeq" id="WP_054843158.1">
    <property type="nucleotide sequence ID" value="NZ_AP026830.1"/>
</dbReference>
<dbReference type="EMBL" id="BMNM01000001">
    <property type="protein sequence ID" value="GGI68434.1"/>
    <property type="molecule type" value="Genomic_DNA"/>
</dbReference>
<reference evidence="2" key="4">
    <citation type="journal article" date="2023" name="Microbiol. Resour. Announc.">
        <title>Complete Genome Sequence of Vulcanisaeta souniana Strain IC-059, a Hyperthermophilic Archaeon Isolated from Hot Spring Water in Japan.</title>
        <authorList>
            <person name="Kato S."/>
            <person name="Itoh T."/>
            <person name="Wu L."/>
            <person name="Ma J."/>
            <person name="Ohkuma M."/>
        </authorList>
    </citation>
    <scope>NUCLEOTIDE SEQUENCE</scope>
    <source>
        <strain evidence="2">JCM 11219</strain>
    </source>
</reference>
<name>A0A830EE94_9CREN</name>
<evidence type="ECO:0000313" key="3">
    <source>
        <dbReference type="EMBL" id="GGI68434.1"/>
    </source>
</evidence>
<proteinExistence type="predicted"/>
<sequence>MDVIKDIGGDDLKFIFAKDEQMYLLETLYVRGFSEEKYRKLRKYIREKLGEEFSSIVSLDGNKALAKVLLVGVDQVGQSLINDLVDNEIGKANSWIEGGIIKELVDKAASEVEETRKARSKSRKKGRRKKSRSKGKKKSARRRTRRSR</sequence>
<evidence type="ECO:0000313" key="2">
    <source>
        <dbReference type="EMBL" id="BDR92033.1"/>
    </source>
</evidence>
<dbReference type="Proteomes" id="UP000657075">
    <property type="component" value="Unassembled WGS sequence"/>
</dbReference>
<accession>A0A830EE94</accession>
<gene>
    <name evidence="3" type="ORF">GCM10007112_01790</name>
    <name evidence="2" type="ORF">Vsou_11260</name>
</gene>
<organism evidence="3 4">
    <name type="scientific">Vulcanisaeta souniana JCM 11219</name>
    <dbReference type="NCBI Taxonomy" id="1293586"/>
    <lineage>
        <taxon>Archaea</taxon>
        <taxon>Thermoproteota</taxon>
        <taxon>Thermoprotei</taxon>
        <taxon>Thermoproteales</taxon>
        <taxon>Thermoproteaceae</taxon>
        <taxon>Vulcanisaeta</taxon>
    </lineage>
</organism>
<feature type="compositionally biased region" description="Basic residues" evidence="1">
    <location>
        <begin position="118"/>
        <end position="148"/>
    </location>
</feature>
<dbReference type="AlphaFoldDB" id="A0A830EE94"/>
<evidence type="ECO:0000256" key="1">
    <source>
        <dbReference type="SAM" id="MobiDB-lite"/>
    </source>
</evidence>
<reference evidence="5" key="3">
    <citation type="submission" date="2022-09" db="EMBL/GenBank/DDBJ databases">
        <title>Complete genome sequence of Vulcanisaeta souniana.</title>
        <authorList>
            <person name="Kato S."/>
            <person name="Itoh T."/>
            <person name="Ohkuma M."/>
        </authorList>
    </citation>
    <scope>NUCLEOTIDE SEQUENCE [LARGE SCALE GENOMIC DNA]</scope>
    <source>
        <strain evidence="5">JCM 11219</strain>
    </source>
</reference>
<dbReference type="Proteomes" id="UP001060771">
    <property type="component" value="Chromosome"/>
</dbReference>
<evidence type="ECO:0000313" key="5">
    <source>
        <dbReference type="Proteomes" id="UP001060771"/>
    </source>
</evidence>
<dbReference type="GeneID" id="76206672"/>
<evidence type="ECO:0000313" key="4">
    <source>
        <dbReference type="Proteomes" id="UP000657075"/>
    </source>
</evidence>
<reference evidence="3" key="1">
    <citation type="journal article" date="2014" name="Int. J. Syst. Evol. Microbiol.">
        <title>Complete genome sequence of Corynebacterium casei LMG S-19264T (=DSM 44701T), isolated from a smear-ripened cheese.</title>
        <authorList>
            <consortium name="US DOE Joint Genome Institute (JGI-PGF)"/>
            <person name="Walter F."/>
            <person name="Albersmeier A."/>
            <person name="Kalinowski J."/>
            <person name="Ruckert C."/>
        </authorList>
    </citation>
    <scope>NUCLEOTIDE SEQUENCE</scope>
    <source>
        <strain evidence="3">JCM 11219</strain>
    </source>
</reference>
<keyword evidence="5" id="KW-1185">Reference proteome</keyword>
<reference evidence="3" key="2">
    <citation type="submission" date="2020-09" db="EMBL/GenBank/DDBJ databases">
        <authorList>
            <person name="Sun Q."/>
            <person name="Ohkuma M."/>
        </authorList>
    </citation>
    <scope>NUCLEOTIDE SEQUENCE</scope>
    <source>
        <strain evidence="3">JCM 11219</strain>
    </source>
</reference>
<dbReference type="OrthoDB" id="28792at2157"/>